<evidence type="ECO:0000256" key="2">
    <source>
        <dbReference type="SAM" id="SignalP"/>
    </source>
</evidence>
<dbReference type="Proteomes" id="UP000634136">
    <property type="component" value="Unassembled WGS sequence"/>
</dbReference>
<feature type="domain" description="LysM" evidence="3">
    <location>
        <begin position="110"/>
        <end position="157"/>
    </location>
</feature>
<dbReference type="InterPro" id="IPR059143">
    <property type="entry name" value="NFP_LysM2"/>
</dbReference>
<organism evidence="4 5">
    <name type="scientific">Senna tora</name>
    <dbReference type="NCBI Taxonomy" id="362788"/>
    <lineage>
        <taxon>Eukaryota</taxon>
        <taxon>Viridiplantae</taxon>
        <taxon>Streptophyta</taxon>
        <taxon>Embryophyta</taxon>
        <taxon>Tracheophyta</taxon>
        <taxon>Spermatophyta</taxon>
        <taxon>Magnoliopsida</taxon>
        <taxon>eudicotyledons</taxon>
        <taxon>Gunneridae</taxon>
        <taxon>Pentapetalae</taxon>
        <taxon>rosids</taxon>
        <taxon>fabids</taxon>
        <taxon>Fabales</taxon>
        <taxon>Fabaceae</taxon>
        <taxon>Caesalpinioideae</taxon>
        <taxon>Cassia clade</taxon>
        <taxon>Senna</taxon>
    </lineage>
</organism>
<dbReference type="SUPFAM" id="SSF56112">
    <property type="entry name" value="Protein kinase-like (PK-like)"/>
    <property type="match status" value="1"/>
</dbReference>
<proteinExistence type="predicted"/>
<dbReference type="InterPro" id="IPR018392">
    <property type="entry name" value="LysM"/>
</dbReference>
<dbReference type="PANTHER" id="PTHR33734">
    <property type="entry name" value="LYSM DOMAIN-CONTAINING GPI-ANCHORED PROTEIN 2"/>
    <property type="match status" value="1"/>
</dbReference>
<gene>
    <name evidence="4" type="ORF">G2W53_000238</name>
</gene>
<keyword evidence="1" id="KW-0812">Transmembrane</keyword>
<dbReference type="PROSITE" id="PS51257">
    <property type="entry name" value="PROKAR_LIPOPROTEIN"/>
    <property type="match status" value="1"/>
</dbReference>
<keyword evidence="2" id="KW-0732">Signal</keyword>
<evidence type="ECO:0000313" key="4">
    <source>
        <dbReference type="EMBL" id="KAF7843333.1"/>
    </source>
</evidence>
<keyword evidence="1" id="KW-0472">Membrane</keyword>
<keyword evidence="5" id="KW-1185">Reference proteome</keyword>
<dbReference type="Pfam" id="PF23457">
    <property type="entry name" value="LysM2_NFP"/>
    <property type="match status" value="1"/>
</dbReference>
<keyword evidence="1" id="KW-1133">Transmembrane helix</keyword>
<feature type="chain" id="PRO_5032506572" evidence="2">
    <location>
        <begin position="26"/>
        <end position="394"/>
    </location>
</feature>
<comment type="caution">
    <text evidence="4">The sequence shown here is derived from an EMBL/GenBank/DDBJ whole genome shotgun (WGS) entry which is preliminary data.</text>
</comment>
<dbReference type="AlphaFoldDB" id="A0A834XEY1"/>
<evidence type="ECO:0000313" key="5">
    <source>
        <dbReference type="Proteomes" id="UP000634136"/>
    </source>
</evidence>
<feature type="transmembrane region" description="Helical" evidence="1">
    <location>
        <begin position="290"/>
        <end position="311"/>
    </location>
</feature>
<dbReference type="GO" id="GO:0005886">
    <property type="term" value="C:plasma membrane"/>
    <property type="evidence" value="ECO:0007669"/>
    <property type="project" value="UniProtKB-ARBA"/>
</dbReference>
<reference evidence="4" key="1">
    <citation type="submission" date="2020-09" db="EMBL/GenBank/DDBJ databases">
        <title>Genome-Enabled Discovery of Anthraquinone Biosynthesis in Senna tora.</title>
        <authorList>
            <person name="Kang S.-H."/>
            <person name="Pandey R.P."/>
            <person name="Lee C.-M."/>
            <person name="Sim J.-S."/>
            <person name="Jeong J.-T."/>
            <person name="Choi B.-S."/>
            <person name="Jung M."/>
            <person name="Ginzburg D."/>
            <person name="Zhao K."/>
            <person name="Won S.Y."/>
            <person name="Oh T.-J."/>
            <person name="Yu Y."/>
            <person name="Kim N.-H."/>
            <person name="Lee O.R."/>
            <person name="Lee T.-H."/>
            <person name="Bashyal P."/>
            <person name="Kim T.-S."/>
            <person name="Lee W.-H."/>
            <person name="Kawkins C."/>
            <person name="Kim C.-K."/>
            <person name="Kim J.S."/>
            <person name="Ahn B.O."/>
            <person name="Rhee S.Y."/>
            <person name="Sohng J.K."/>
        </authorList>
    </citation>
    <scope>NUCLEOTIDE SEQUENCE</scope>
    <source>
        <tissue evidence="4">Leaf</tissue>
    </source>
</reference>
<dbReference type="Gene3D" id="3.30.200.20">
    <property type="entry name" value="Phosphorylase Kinase, domain 1"/>
    <property type="match status" value="1"/>
</dbReference>
<dbReference type="InterPro" id="IPR011009">
    <property type="entry name" value="Kinase-like_dom_sf"/>
</dbReference>
<sequence>MGTMSRGRVFVLLIIVRSLAATASASFGCDEASTCRSLVGYKPQYRTTLGAIQTLFNVSDTRDIAGANGLPEWTPRDHTVDGNQRIRIPLECECYEDEGGLLRSRSKNRLKYKLKAGDTLYKIGMDVFSGLVDYKQIEYVNPDAVPVNLTIGREVIIPFLCGESETVVDIPFPVCSTMVRNDSLDYPLLVPNGTYMYTANGCVKCKCDAANNWTLHCEPSKLKPTNWSTRPSMQCNNSSNMYIGNTTSSDSHNVTFCAYAGYGNQTIFPTLATQPTPPDINLMNAEESRWWIWLVVVGGLIVVTILCYLIWRKYITEVDRKWKQNKLISEIGNSTVASILYYKAKGNRKDGKTNHEMQIFNFESIVTATDNFSIANKLGEGGFGPVYKVFSITS</sequence>
<accession>A0A834XEY1</accession>
<evidence type="ECO:0000259" key="3">
    <source>
        <dbReference type="PROSITE" id="PS51782"/>
    </source>
</evidence>
<protein>
    <submittedName>
        <fullName evidence="4">LysM domain-containing GPI-anchored protein 2-like</fullName>
    </submittedName>
</protein>
<dbReference type="PROSITE" id="PS51782">
    <property type="entry name" value="LYSM"/>
    <property type="match status" value="1"/>
</dbReference>
<evidence type="ECO:0000256" key="1">
    <source>
        <dbReference type="SAM" id="Phobius"/>
    </source>
</evidence>
<dbReference type="OrthoDB" id="2107166at2759"/>
<dbReference type="EMBL" id="JAAIUW010000001">
    <property type="protein sequence ID" value="KAF7843333.1"/>
    <property type="molecule type" value="Genomic_DNA"/>
</dbReference>
<name>A0A834XEY1_9FABA</name>
<feature type="signal peptide" evidence="2">
    <location>
        <begin position="1"/>
        <end position="25"/>
    </location>
</feature>
<dbReference type="PANTHER" id="PTHR33734:SF11">
    <property type="entry name" value="LYSM DOMAIN-CONTAINING GPI-ANCHORED PROTEIN 2"/>
    <property type="match status" value="1"/>
</dbReference>